<evidence type="ECO:0000256" key="1">
    <source>
        <dbReference type="ARBA" id="ARBA00004496"/>
    </source>
</evidence>
<dbReference type="InterPro" id="IPR014729">
    <property type="entry name" value="Rossmann-like_a/b/a_fold"/>
</dbReference>
<evidence type="ECO:0000256" key="2">
    <source>
        <dbReference type="ARBA" id="ARBA00022490"/>
    </source>
</evidence>
<dbReference type="SUPFAM" id="SSF52402">
    <property type="entry name" value="Adenine nucleotide alpha hydrolases-like"/>
    <property type="match status" value="1"/>
</dbReference>
<dbReference type="EMBL" id="JAZHBO010000002">
    <property type="protein sequence ID" value="MEF2156323.1"/>
    <property type="molecule type" value="Genomic_DNA"/>
</dbReference>
<keyword evidence="11" id="KW-1185">Reference proteome</keyword>
<dbReference type="InterPro" id="IPR012796">
    <property type="entry name" value="Lysidine-tRNA-synth_C"/>
</dbReference>
<dbReference type="GO" id="GO:0032267">
    <property type="term" value="F:tRNA(Ile)-lysidine synthase activity"/>
    <property type="evidence" value="ECO:0007669"/>
    <property type="project" value="UniProtKB-EC"/>
</dbReference>
<evidence type="ECO:0000256" key="8">
    <source>
        <dbReference type="HAMAP-Rule" id="MF_01161"/>
    </source>
</evidence>
<evidence type="ECO:0000256" key="7">
    <source>
        <dbReference type="ARBA" id="ARBA00048539"/>
    </source>
</evidence>
<keyword evidence="4 8" id="KW-0819">tRNA processing</keyword>
<dbReference type="RefSeq" id="WP_331704348.1">
    <property type="nucleotide sequence ID" value="NZ_JAZHBO010000002.1"/>
</dbReference>
<sequence length="445" mass="49745">MPCSRCPSTSCWNAATHGFVPTVLTNNIPADVPSALAVGYSGGRDSTVLLHWLQRLQLPFEAIHCHHGLQPQADAWAAHCQQTCDALGVPLHIVRLDAQALQASTDGIEAAARHARLAAFAHAVPAATIALAHHQDDQAETFLLRALRGSSAQGLGAMRRHAQVRGVRLWRPLLTCTRNDLQRYALEHGLHWIEDPSNSDLRFDRNFLRQQIVPLLQSRWPAATQRLARSAELAAHDADALDTFLHRQAQGSLHPLRLATDASAPDRHHALRRHLRTMGLAPLPETAYGELDRLIRAPRPDSEFALQGDGYTLRYWRDHLHVTHELPDWTCPIKVQIPPGGSLDETFTLLGRLQVSNPSPETLILHLHPRRGGERIQQPGRSHSHTVKDILNTSEVPPWARQRLPLISDVEGTLWWIGHIASSEAYERAHREHEITVSWQPHDLN</sequence>
<dbReference type="Gene3D" id="3.40.50.620">
    <property type="entry name" value="HUPs"/>
    <property type="match status" value="1"/>
</dbReference>
<organism evidence="10 11">
    <name type="scientific">Aquilutibacter rugosus</name>
    <dbReference type="NCBI Taxonomy" id="3115820"/>
    <lineage>
        <taxon>Bacteria</taxon>
        <taxon>Pseudomonadati</taxon>
        <taxon>Pseudomonadota</taxon>
        <taxon>Gammaproteobacteria</taxon>
        <taxon>Lysobacterales</taxon>
        <taxon>Lysobacteraceae</taxon>
        <taxon>Aquilutibacter</taxon>
    </lineage>
</organism>
<proteinExistence type="inferred from homology"/>
<evidence type="ECO:0000256" key="5">
    <source>
        <dbReference type="ARBA" id="ARBA00022741"/>
    </source>
</evidence>
<dbReference type="Gene3D" id="1.20.59.20">
    <property type="match status" value="1"/>
</dbReference>
<keyword evidence="2 8" id="KW-0963">Cytoplasm</keyword>
<evidence type="ECO:0000256" key="3">
    <source>
        <dbReference type="ARBA" id="ARBA00022598"/>
    </source>
</evidence>
<keyword evidence="6 8" id="KW-0067">ATP-binding</keyword>
<accession>A0ABU7V1Y9</accession>
<dbReference type="SMART" id="SM00977">
    <property type="entry name" value="TilS_C"/>
    <property type="match status" value="1"/>
</dbReference>
<dbReference type="SUPFAM" id="SSF82829">
    <property type="entry name" value="MesJ substrate recognition domain-like"/>
    <property type="match status" value="1"/>
</dbReference>
<evidence type="ECO:0000256" key="6">
    <source>
        <dbReference type="ARBA" id="ARBA00022840"/>
    </source>
</evidence>
<dbReference type="NCBIfam" id="TIGR02432">
    <property type="entry name" value="lysidine_TilS_N"/>
    <property type="match status" value="1"/>
</dbReference>
<feature type="binding site" evidence="8">
    <location>
        <begin position="41"/>
        <end position="46"/>
    </location>
    <ligand>
        <name>ATP</name>
        <dbReference type="ChEBI" id="CHEBI:30616"/>
    </ligand>
</feature>
<comment type="catalytic activity">
    <reaction evidence="7 8">
        <text>cytidine(34) in tRNA(Ile2) + L-lysine + ATP = lysidine(34) in tRNA(Ile2) + AMP + diphosphate + H(+)</text>
        <dbReference type="Rhea" id="RHEA:43744"/>
        <dbReference type="Rhea" id="RHEA-COMP:10625"/>
        <dbReference type="Rhea" id="RHEA-COMP:10670"/>
        <dbReference type="ChEBI" id="CHEBI:15378"/>
        <dbReference type="ChEBI" id="CHEBI:30616"/>
        <dbReference type="ChEBI" id="CHEBI:32551"/>
        <dbReference type="ChEBI" id="CHEBI:33019"/>
        <dbReference type="ChEBI" id="CHEBI:82748"/>
        <dbReference type="ChEBI" id="CHEBI:83665"/>
        <dbReference type="ChEBI" id="CHEBI:456215"/>
        <dbReference type="EC" id="6.3.4.19"/>
    </reaction>
</comment>
<dbReference type="InterPro" id="IPR012795">
    <property type="entry name" value="tRNA_Ile_lys_synt_N"/>
</dbReference>
<name>A0ABU7V1Y9_9GAMM</name>
<evidence type="ECO:0000313" key="11">
    <source>
        <dbReference type="Proteomes" id="UP001356170"/>
    </source>
</evidence>
<evidence type="ECO:0000313" key="10">
    <source>
        <dbReference type="EMBL" id="MEF2156323.1"/>
    </source>
</evidence>
<dbReference type="PANTHER" id="PTHR43033">
    <property type="entry name" value="TRNA(ILE)-LYSIDINE SYNTHASE-RELATED"/>
    <property type="match status" value="1"/>
</dbReference>
<protein>
    <recommendedName>
        <fullName evidence="8">tRNA(Ile)-lysidine synthase</fullName>
        <ecNumber evidence="8">6.3.4.19</ecNumber>
    </recommendedName>
    <alternativeName>
        <fullName evidence="8">tRNA(Ile)-2-lysyl-cytidine synthase</fullName>
    </alternativeName>
    <alternativeName>
        <fullName evidence="8">tRNA(Ile)-lysidine synthetase</fullName>
    </alternativeName>
</protein>
<evidence type="ECO:0000259" key="9">
    <source>
        <dbReference type="SMART" id="SM00977"/>
    </source>
</evidence>
<comment type="subcellular location">
    <subcellularLocation>
        <location evidence="1 8">Cytoplasm</location>
    </subcellularLocation>
</comment>
<dbReference type="InterPro" id="IPR012094">
    <property type="entry name" value="tRNA_Ile_lys_synt"/>
</dbReference>
<dbReference type="InterPro" id="IPR011063">
    <property type="entry name" value="TilS/TtcA_N"/>
</dbReference>
<dbReference type="NCBIfam" id="TIGR02433">
    <property type="entry name" value="lysidine_TilS_C"/>
    <property type="match status" value="1"/>
</dbReference>
<comment type="similarity">
    <text evidence="8">Belongs to the tRNA(Ile)-lysidine synthase family.</text>
</comment>
<dbReference type="EC" id="6.3.4.19" evidence="8"/>
<gene>
    <name evidence="8 10" type="primary">tilS</name>
    <name evidence="10" type="ORF">V3390_08820</name>
</gene>
<feature type="domain" description="Lysidine-tRNA(Ile) synthetase C-terminal" evidence="9">
    <location>
        <begin position="365"/>
        <end position="439"/>
    </location>
</feature>
<dbReference type="HAMAP" id="MF_01161">
    <property type="entry name" value="tRNA_Ile_lys_synt"/>
    <property type="match status" value="1"/>
</dbReference>
<evidence type="ECO:0000256" key="4">
    <source>
        <dbReference type="ARBA" id="ARBA00022694"/>
    </source>
</evidence>
<keyword evidence="5 8" id="KW-0547">Nucleotide-binding</keyword>
<dbReference type="SUPFAM" id="SSF56037">
    <property type="entry name" value="PheT/TilS domain"/>
    <property type="match status" value="1"/>
</dbReference>
<dbReference type="PANTHER" id="PTHR43033:SF1">
    <property type="entry name" value="TRNA(ILE)-LYSIDINE SYNTHASE-RELATED"/>
    <property type="match status" value="1"/>
</dbReference>
<comment type="function">
    <text evidence="8">Ligates lysine onto the cytidine present at position 34 of the AUA codon-specific tRNA(Ile) that contains the anticodon CAU, in an ATP-dependent manner. Cytidine is converted to lysidine, thus changing the amino acid specificity of the tRNA from methionine to isoleucine.</text>
</comment>
<dbReference type="Pfam" id="PF11734">
    <property type="entry name" value="TilS_C"/>
    <property type="match status" value="1"/>
</dbReference>
<reference evidence="10 11" key="1">
    <citation type="submission" date="2024-01" db="EMBL/GenBank/DDBJ databases">
        <title>Novel species of the genus Luteimonas isolated from rivers.</title>
        <authorList>
            <person name="Lu H."/>
        </authorList>
    </citation>
    <scope>NUCLEOTIDE SEQUENCE [LARGE SCALE GENOMIC DNA]</scope>
    <source>
        <strain evidence="10 11">FXH3W</strain>
    </source>
</reference>
<comment type="domain">
    <text evidence="8">The N-terminal region contains the highly conserved SGGXDS motif, predicted to be a P-loop motif involved in ATP binding.</text>
</comment>
<comment type="caution">
    <text evidence="10">The sequence shown here is derived from an EMBL/GenBank/DDBJ whole genome shotgun (WGS) entry which is preliminary data.</text>
</comment>
<dbReference type="CDD" id="cd01992">
    <property type="entry name" value="TilS_N"/>
    <property type="match status" value="1"/>
</dbReference>
<dbReference type="Pfam" id="PF01171">
    <property type="entry name" value="ATP_bind_3"/>
    <property type="match status" value="1"/>
</dbReference>
<dbReference type="Proteomes" id="UP001356170">
    <property type="component" value="Unassembled WGS sequence"/>
</dbReference>
<keyword evidence="3 8" id="KW-0436">Ligase</keyword>